<reference evidence="2 3" key="1">
    <citation type="submission" date="2014-04" db="EMBL/GenBank/DDBJ databases">
        <authorList>
            <consortium name="DOE Joint Genome Institute"/>
            <person name="Kuo A."/>
            <person name="Kohler A."/>
            <person name="Nagy L.G."/>
            <person name="Floudas D."/>
            <person name="Copeland A."/>
            <person name="Barry K.W."/>
            <person name="Cichocki N."/>
            <person name="Veneault-Fourrey C."/>
            <person name="LaButti K."/>
            <person name="Lindquist E.A."/>
            <person name="Lipzen A."/>
            <person name="Lundell T."/>
            <person name="Morin E."/>
            <person name="Murat C."/>
            <person name="Sun H."/>
            <person name="Tunlid A."/>
            <person name="Henrissat B."/>
            <person name="Grigoriev I.V."/>
            <person name="Hibbett D.S."/>
            <person name="Martin F."/>
            <person name="Nordberg H.P."/>
            <person name="Cantor M.N."/>
            <person name="Hua S.X."/>
        </authorList>
    </citation>
    <scope>NUCLEOTIDE SEQUENCE [LARGE SCALE GENOMIC DNA]</scope>
    <source>
        <strain evidence="2 3">LaAM-08-1</strain>
    </source>
</reference>
<evidence type="ECO:0000313" key="2">
    <source>
        <dbReference type="EMBL" id="KIK07684.1"/>
    </source>
</evidence>
<protein>
    <submittedName>
        <fullName evidence="2">Uncharacterized protein</fullName>
    </submittedName>
</protein>
<evidence type="ECO:0000313" key="3">
    <source>
        <dbReference type="Proteomes" id="UP000054477"/>
    </source>
</evidence>
<dbReference type="AlphaFoldDB" id="A0A0C9Y1A4"/>
<gene>
    <name evidence="2" type="ORF">K443DRAFT_169414</name>
</gene>
<evidence type="ECO:0000256" key="1">
    <source>
        <dbReference type="SAM" id="MobiDB-lite"/>
    </source>
</evidence>
<feature type="region of interest" description="Disordered" evidence="1">
    <location>
        <begin position="38"/>
        <end position="88"/>
    </location>
</feature>
<dbReference type="HOGENOM" id="CLU_2469428_0_0_1"/>
<dbReference type="Proteomes" id="UP000054477">
    <property type="component" value="Unassembled WGS sequence"/>
</dbReference>
<feature type="compositionally biased region" description="Basic residues" evidence="1">
    <location>
        <begin position="79"/>
        <end position="88"/>
    </location>
</feature>
<organism evidence="2 3">
    <name type="scientific">Laccaria amethystina LaAM-08-1</name>
    <dbReference type="NCBI Taxonomy" id="1095629"/>
    <lineage>
        <taxon>Eukaryota</taxon>
        <taxon>Fungi</taxon>
        <taxon>Dikarya</taxon>
        <taxon>Basidiomycota</taxon>
        <taxon>Agaricomycotina</taxon>
        <taxon>Agaricomycetes</taxon>
        <taxon>Agaricomycetidae</taxon>
        <taxon>Agaricales</taxon>
        <taxon>Agaricineae</taxon>
        <taxon>Hydnangiaceae</taxon>
        <taxon>Laccaria</taxon>
    </lineage>
</organism>
<accession>A0A0C9Y1A4</accession>
<reference evidence="3" key="2">
    <citation type="submission" date="2015-01" db="EMBL/GenBank/DDBJ databases">
        <title>Evolutionary Origins and Diversification of the Mycorrhizal Mutualists.</title>
        <authorList>
            <consortium name="DOE Joint Genome Institute"/>
            <consortium name="Mycorrhizal Genomics Consortium"/>
            <person name="Kohler A."/>
            <person name="Kuo A."/>
            <person name="Nagy L.G."/>
            <person name="Floudas D."/>
            <person name="Copeland A."/>
            <person name="Barry K.W."/>
            <person name="Cichocki N."/>
            <person name="Veneault-Fourrey C."/>
            <person name="LaButti K."/>
            <person name="Lindquist E.A."/>
            <person name="Lipzen A."/>
            <person name="Lundell T."/>
            <person name="Morin E."/>
            <person name="Murat C."/>
            <person name="Riley R."/>
            <person name="Ohm R."/>
            <person name="Sun H."/>
            <person name="Tunlid A."/>
            <person name="Henrissat B."/>
            <person name="Grigoriev I.V."/>
            <person name="Hibbett D.S."/>
            <person name="Martin F."/>
        </authorList>
    </citation>
    <scope>NUCLEOTIDE SEQUENCE [LARGE SCALE GENOMIC DNA]</scope>
    <source>
        <strain evidence="3">LaAM-08-1</strain>
    </source>
</reference>
<keyword evidence="3" id="KW-1185">Reference proteome</keyword>
<name>A0A0C9Y1A4_9AGAR</name>
<proteinExistence type="predicted"/>
<sequence>MDRASSRAVAWRMYPLASSPAQRFRYVCCTTDRHETYFTPPSSSSSIRPTNSTTFTNHTYGRPLSSPFLPQLISTPTQRSHHLHTHTS</sequence>
<dbReference type="EMBL" id="KN838546">
    <property type="protein sequence ID" value="KIK07684.1"/>
    <property type="molecule type" value="Genomic_DNA"/>
</dbReference>
<feature type="compositionally biased region" description="Low complexity" evidence="1">
    <location>
        <begin position="39"/>
        <end position="54"/>
    </location>
</feature>